<evidence type="ECO:0000313" key="4">
    <source>
        <dbReference type="EMBL" id="NYJ34084.1"/>
    </source>
</evidence>
<sequence>MTVRAAEEEADARARACLTAVAPPGDLWLGELLAEYGAARVWAELVAGRPAPSAPHEEGAPNGPEEASRLERRWARWSARAGRVDPDGLLSDSAEAGIRFVAPGDPEWPGRLESLDLPGGRRSHGLWVRGRGDLRHLCLRSVALVGARAATPYGEHVAAELAYGLAERSVVVVSGGAYGIDGAAHRAAQAAGNTVVVLACGLDVDYPRGHAGLFAEVARRGVLVSERPVRSTPRAPDFLIRNRLIAALTPGTVVVEAGRRSGALNTAAHAAELNRALMAVPGPVTSALSVGCHVLLRDWQAMCVTCADDVVAQVVPLGEEGAGPPRLDAALDADTRRVLDSVPRKGAGTATIAARSEGTLEGTMRALGMLAAAGLVERCSTGWRTPR</sequence>
<proteinExistence type="inferred from homology"/>
<dbReference type="PANTHER" id="PTHR43022:SF1">
    <property type="entry name" value="PROTEIN SMF"/>
    <property type="match status" value="1"/>
</dbReference>
<dbReference type="EMBL" id="JACCFS010000001">
    <property type="protein sequence ID" value="NYJ34084.1"/>
    <property type="molecule type" value="Genomic_DNA"/>
</dbReference>
<evidence type="ECO:0000259" key="3">
    <source>
        <dbReference type="Pfam" id="PF02481"/>
    </source>
</evidence>
<protein>
    <submittedName>
        <fullName evidence="4">DNA processing protein</fullName>
    </submittedName>
</protein>
<dbReference type="InterPro" id="IPR003488">
    <property type="entry name" value="DprA"/>
</dbReference>
<dbReference type="AlphaFoldDB" id="A0A7Z0JA64"/>
<dbReference type="SUPFAM" id="SSF102405">
    <property type="entry name" value="MCP/YpsA-like"/>
    <property type="match status" value="1"/>
</dbReference>
<evidence type="ECO:0000313" key="5">
    <source>
        <dbReference type="Proteomes" id="UP000572051"/>
    </source>
</evidence>
<dbReference type="RefSeq" id="WP_312889193.1">
    <property type="nucleotide sequence ID" value="NZ_JACCFS010000001.1"/>
</dbReference>
<dbReference type="InterPro" id="IPR057666">
    <property type="entry name" value="DrpA_SLOG"/>
</dbReference>
<dbReference type="GO" id="GO:0009294">
    <property type="term" value="P:DNA-mediated transformation"/>
    <property type="evidence" value="ECO:0007669"/>
    <property type="project" value="InterPro"/>
</dbReference>
<feature type="domain" description="Smf/DprA SLOG" evidence="3">
    <location>
        <begin position="100"/>
        <end position="313"/>
    </location>
</feature>
<evidence type="ECO:0000256" key="1">
    <source>
        <dbReference type="ARBA" id="ARBA00006525"/>
    </source>
</evidence>
<comment type="similarity">
    <text evidence="1">Belongs to the DprA/Smf family.</text>
</comment>
<keyword evidence="5" id="KW-1185">Reference proteome</keyword>
<dbReference type="Gene3D" id="3.40.50.450">
    <property type="match status" value="1"/>
</dbReference>
<comment type="caution">
    <text evidence="4">The sequence shown here is derived from an EMBL/GenBank/DDBJ whole genome shotgun (WGS) entry which is preliminary data.</text>
</comment>
<name>A0A7Z0JA64_9ACTN</name>
<accession>A0A7Z0JA64</accession>
<evidence type="ECO:0000256" key="2">
    <source>
        <dbReference type="SAM" id="MobiDB-lite"/>
    </source>
</evidence>
<feature type="region of interest" description="Disordered" evidence="2">
    <location>
        <begin position="50"/>
        <end position="69"/>
    </location>
</feature>
<gene>
    <name evidence="4" type="ORF">HNR10_001965</name>
</gene>
<organism evidence="4 5">
    <name type="scientific">Nocardiopsis aegyptia</name>
    <dbReference type="NCBI Taxonomy" id="220378"/>
    <lineage>
        <taxon>Bacteria</taxon>
        <taxon>Bacillati</taxon>
        <taxon>Actinomycetota</taxon>
        <taxon>Actinomycetes</taxon>
        <taxon>Streptosporangiales</taxon>
        <taxon>Nocardiopsidaceae</taxon>
        <taxon>Nocardiopsis</taxon>
    </lineage>
</organism>
<dbReference type="Pfam" id="PF02481">
    <property type="entry name" value="DNA_processg_A"/>
    <property type="match status" value="1"/>
</dbReference>
<dbReference type="Proteomes" id="UP000572051">
    <property type="component" value="Unassembled WGS sequence"/>
</dbReference>
<reference evidence="4 5" key="1">
    <citation type="submission" date="2020-07" db="EMBL/GenBank/DDBJ databases">
        <title>Sequencing the genomes of 1000 actinobacteria strains.</title>
        <authorList>
            <person name="Klenk H.-P."/>
        </authorList>
    </citation>
    <scope>NUCLEOTIDE SEQUENCE [LARGE SCALE GENOMIC DNA]</scope>
    <source>
        <strain evidence="4 5">DSM 44442</strain>
    </source>
</reference>
<dbReference type="PANTHER" id="PTHR43022">
    <property type="entry name" value="PROTEIN SMF"/>
    <property type="match status" value="1"/>
</dbReference>